<dbReference type="AlphaFoldDB" id="A0A7X5YF73"/>
<evidence type="ECO:0000313" key="1">
    <source>
        <dbReference type="EMBL" id="NJC20032.1"/>
    </source>
</evidence>
<reference evidence="1 3" key="2">
    <citation type="submission" date="2020-03" db="EMBL/GenBank/DDBJ databases">
        <title>Genomic Encyclopedia of Type Strains, Phase IV (KMG-IV): sequencing the most valuable type-strain genomes for metagenomic binning, comparative biology and taxonomic classification.</title>
        <authorList>
            <person name="Goeker M."/>
        </authorList>
    </citation>
    <scope>NUCLEOTIDE SEQUENCE [LARGE SCALE GENOMIC DNA]</scope>
    <source>
        <strain evidence="1 3">DSM 105722</strain>
    </source>
</reference>
<evidence type="ECO:0000313" key="4">
    <source>
        <dbReference type="Proteomes" id="UP001302374"/>
    </source>
</evidence>
<protein>
    <recommendedName>
        <fullName evidence="5">Lipoprotein</fullName>
    </recommendedName>
</protein>
<evidence type="ECO:0000313" key="3">
    <source>
        <dbReference type="Proteomes" id="UP000576368"/>
    </source>
</evidence>
<accession>A0A7X5YF73</accession>
<dbReference type="RefSeq" id="WP_118305406.1">
    <property type="nucleotide sequence ID" value="NZ_BMPA01000013.1"/>
</dbReference>
<evidence type="ECO:0008006" key="5">
    <source>
        <dbReference type="Google" id="ProtNLM"/>
    </source>
</evidence>
<dbReference type="Proteomes" id="UP001302374">
    <property type="component" value="Chromosome"/>
</dbReference>
<name>A0A7X5YF73_9BACT</name>
<reference evidence="2 4" key="1">
    <citation type="submission" date="2019-09" db="EMBL/GenBank/DDBJ databases">
        <title>Butyricimonas paravirosa DSM 105722 (=214-4 = JCM 18677 = CCUG 65563).</title>
        <authorList>
            <person name="Le Roy T."/>
            <person name="Cani P.D."/>
        </authorList>
    </citation>
    <scope>NUCLEOTIDE SEQUENCE [LARGE SCALE GENOMIC DNA]</scope>
    <source>
        <strain evidence="2 4">DSM 105722</strain>
    </source>
</reference>
<dbReference type="EMBL" id="JAATLI010000014">
    <property type="protein sequence ID" value="NJC20032.1"/>
    <property type="molecule type" value="Genomic_DNA"/>
</dbReference>
<dbReference type="Proteomes" id="UP000576368">
    <property type="component" value="Unassembled WGS sequence"/>
</dbReference>
<gene>
    <name evidence="2" type="ORF">F1644_08485</name>
    <name evidence="1" type="ORF">GGR15_003675</name>
</gene>
<dbReference type="PROSITE" id="PS51257">
    <property type="entry name" value="PROKAR_LIPOPROTEIN"/>
    <property type="match status" value="1"/>
</dbReference>
<keyword evidence="4" id="KW-1185">Reference proteome</keyword>
<sequence length="352" mass="41658">MRNRLRYTIYGFILAFVLSACGGPLDKSVTESLTPEESDEVGQKFPDFVGVYERFIFPEVRKWDDHSLYKQKLKKLTYGDFMEFYNLVYHHDWKEQLSREWEERFDLERITRQLDGMVDSLITYWDNYIAENAPSTYVSVELLEIKKTVWDDPEWNIRKLDATAQLKVVPLRGTIDKMSGEFTLYRTDKTDADTYTLAEHLGSGKIEIETPFDVPIVVECKLSVSSSWFAPWYDYVCDTPADVLTRKCKLHTGHPELMVKGKKVRMPDLWDAKPSYLERYKDARSKGDTSSSDYKLYREQFIKEHIDKEYMDRLPYIEKRELQMLYEHNPLAFSLFYSDAATQELLMEWGWK</sequence>
<proteinExistence type="predicted"/>
<organism evidence="1 3">
    <name type="scientific">Butyricimonas paravirosa</name>
    <dbReference type="NCBI Taxonomy" id="1472417"/>
    <lineage>
        <taxon>Bacteria</taxon>
        <taxon>Pseudomonadati</taxon>
        <taxon>Bacteroidota</taxon>
        <taxon>Bacteroidia</taxon>
        <taxon>Bacteroidales</taxon>
        <taxon>Odoribacteraceae</taxon>
        <taxon>Butyricimonas</taxon>
    </lineage>
</organism>
<dbReference type="GeneID" id="86891323"/>
<dbReference type="EMBL" id="CP043839">
    <property type="protein sequence ID" value="WOF12300.1"/>
    <property type="molecule type" value="Genomic_DNA"/>
</dbReference>
<evidence type="ECO:0000313" key="2">
    <source>
        <dbReference type="EMBL" id="WOF12300.1"/>
    </source>
</evidence>